<evidence type="ECO:0000256" key="1">
    <source>
        <dbReference type="ARBA" id="ARBA00004613"/>
    </source>
</evidence>
<dbReference type="GO" id="GO:0005509">
    <property type="term" value="F:calcium ion binding"/>
    <property type="evidence" value="ECO:0007669"/>
    <property type="project" value="InterPro"/>
</dbReference>
<dbReference type="InterPro" id="IPR001343">
    <property type="entry name" value="Hemolysn_Ca-bd"/>
</dbReference>
<dbReference type="PANTHER" id="PTHR38340:SF1">
    <property type="entry name" value="S-LAYER PROTEIN"/>
    <property type="match status" value="1"/>
</dbReference>
<dbReference type="STRING" id="337701.SAMN05444398_110127"/>
<protein>
    <submittedName>
        <fullName evidence="5">Hemolysin-type calcium-binding repeat-containing protein</fullName>
    </submittedName>
</protein>
<gene>
    <name evidence="5" type="ORF">SAMN05444398_110127</name>
</gene>
<evidence type="ECO:0000313" key="5">
    <source>
        <dbReference type="EMBL" id="SHM14455.1"/>
    </source>
</evidence>
<dbReference type="InterPro" id="IPR050557">
    <property type="entry name" value="RTX_toxin/Mannuronan_C5-epim"/>
</dbReference>
<keyword evidence="2" id="KW-0964">Secreted</keyword>
<evidence type="ECO:0000313" key="6">
    <source>
        <dbReference type="Proteomes" id="UP000183974"/>
    </source>
</evidence>
<organism evidence="5 6">
    <name type="scientific">Roseovarius pacificus</name>
    <dbReference type="NCBI Taxonomy" id="337701"/>
    <lineage>
        <taxon>Bacteria</taxon>
        <taxon>Pseudomonadati</taxon>
        <taxon>Pseudomonadota</taxon>
        <taxon>Alphaproteobacteria</taxon>
        <taxon>Rhodobacterales</taxon>
        <taxon>Roseobacteraceae</taxon>
        <taxon>Roseovarius</taxon>
    </lineage>
</organism>
<dbReference type="PROSITE" id="PS00330">
    <property type="entry name" value="HEMOLYSIN_CALCIUM"/>
    <property type="match status" value="3"/>
</dbReference>
<dbReference type="AlphaFoldDB" id="A0A1M7GEA0"/>
<dbReference type="EMBL" id="FRBR01000010">
    <property type="protein sequence ID" value="SHM14455.1"/>
    <property type="molecule type" value="Genomic_DNA"/>
</dbReference>
<dbReference type="Proteomes" id="UP000183974">
    <property type="component" value="Unassembled WGS sequence"/>
</dbReference>
<dbReference type="InterPro" id="IPR003886">
    <property type="entry name" value="NIDO_dom"/>
</dbReference>
<reference evidence="5 6" key="1">
    <citation type="submission" date="2016-11" db="EMBL/GenBank/DDBJ databases">
        <authorList>
            <person name="Jaros S."/>
            <person name="Januszkiewicz K."/>
            <person name="Wedrychowicz H."/>
        </authorList>
    </citation>
    <scope>NUCLEOTIDE SEQUENCE [LARGE SCALE GENOMIC DNA]</scope>
    <source>
        <strain evidence="5 6">DSM 29589</strain>
    </source>
</reference>
<dbReference type="Pfam" id="PF06119">
    <property type="entry name" value="NIDO"/>
    <property type="match status" value="2"/>
</dbReference>
<dbReference type="InterPro" id="IPR018511">
    <property type="entry name" value="Hemolysin-typ_Ca-bd_CS"/>
</dbReference>
<evidence type="ECO:0000256" key="2">
    <source>
        <dbReference type="ARBA" id="ARBA00022525"/>
    </source>
</evidence>
<accession>A0A1M7GEA0</accession>
<dbReference type="InterPro" id="IPR011049">
    <property type="entry name" value="Serralysin-like_metalloprot_C"/>
</dbReference>
<dbReference type="PRINTS" id="PR00313">
    <property type="entry name" value="CABNDNGRPT"/>
</dbReference>
<comment type="subcellular location">
    <subcellularLocation>
        <location evidence="1">Secreted</location>
    </subcellularLocation>
</comment>
<dbReference type="Pfam" id="PF00353">
    <property type="entry name" value="HemolysinCabind"/>
    <property type="match status" value="3"/>
</dbReference>
<sequence length="473" mass="49344">MTQNGTVISGLGGPEGYGELMVPRNDDGSLQLDASLIFGAGFDFFGSLHAADSLFVNTNGTLSFGAALPAYPTPENEILSRDVIAPFWGDVDTRLDGEGAESGAIWVDLSPQTGTLTVTWHDVGVYRRNGDLTNTFQVQLIDRGSGDFDIVFRYEALDWAVGTAENDAGARIGLAAGGPSAPGWLFTHEQNSDLLHLPGIAGNTGVAGLWLYEMRGGAASLPSDTPPDPPVLPDPPGPPDPPDPVDPSDLPEHLIGTDGNDILRGKGGNDTLEGLDGRDTLSGGDGDDLIFGGATELDRGDVIYGGAGNDYIDAGYGNDEVHGGTGDDTLIGSYGSDTLIGNAGDDRINGGAGADWIYGGDGFDFINGGFAHDRLNGGAGGDTFFHLGVVDHGSDWIQDYNADEGDILQYGGESTGPHQFQVNYASSGASDDAVDEAFIIHKPTRQILWALVDGEAQTSINLRIGGEIFDLLA</sequence>
<evidence type="ECO:0000256" key="3">
    <source>
        <dbReference type="SAM" id="MobiDB-lite"/>
    </source>
</evidence>
<feature type="domain" description="NIDO" evidence="4">
    <location>
        <begin position="52"/>
        <end position="96"/>
    </location>
</feature>
<keyword evidence="6" id="KW-1185">Reference proteome</keyword>
<feature type="compositionally biased region" description="Pro residues" evidence="3">
    <location>
        <begin position="224"/>
        <end position="245"/>
    </location>
</feature>
<dbReference type="OrthoDB" id="9342475at2"/>
<dbReference type="GO" id="GO:0005576">
    <property type="term" value="C:extracellular region"/>
    <property type="evidence" value="ECO:0007669"/>
    <property type="project" value="UniProtKB-SubCell"/>
</dbReference>
<dbReference type="SUPFAM" id="SSF51120">
    <property type="entry name" value="beta-Roll"/>
    <property type="match status" value="1"/>
</dbReference>
<dbReference type="RefSeq" id="WP_073035766.1">
    <property type="nucleotide sequence ID" value="NZ_FRBR01000010.1"/>
</dbReference>
<dbReference type="GO" id="GO:0007160">
    <property type="term" value="P:cell-matrix adhesion"/>
    <property type="evidence" value="ECO:0007669"/>
    <property type="project" value="InterPro"/>
</dbReference>
<dbReference type="Gene3D" id="2.150.10.10">
    <property type="entry name" value="Serralysin-like metalloprotease, C-terminal"/>
    <property type="match status" value="3"/>
</dbReference>
<evidence type="ECO:0000259" key="4">
    <source>
        <dbReference type="Pfam" id="PF06119"/>
    </source>
</evidence>
<proteinExistence type="predicted"/>
<name>A0A1M7GEA0_9RHOB</name>
<feature type="domain" description="NIDO" evidence="4">
    <location>
        <begin position="113"/>
        <end position="215"/>
    </location>
</feature>
<feature type="region of interest" description="Disordered" evidence="3">
    <location>
        <begin position="219"/>
        <end position="284"/>
    </location>
</feature>
<dbReference type="PANTHER" id="PTHR38340">
    <property type="entry name" value="S-LAYER PROTEIN"/>
    <property type="match status" value="1"/>
</dbReference>